<gene>
    <name evidence="2" type="ORF">GHT09_008483</name>
    <name evidence="3" type="ORF">MONAX_5E021656</name>
</gene>
<evidence type="ECO:0000256" key="1">
    <source>
        <dbReference type="SAM" id="MobiDB-lite"/>
    </source>
</evidence>
<feature type="region of interest" description="Disordered" evidence="1">
    <location>
        <begin position="1"/>
        <end position="43"/>
    </location>
</feature>
<dbReference type="AlphaFoldDB" id="A0A5E4AL58"/>
<sequence>MVRSIRGQAAAQCSSPTTGSKGTSHPSGPEHPRTGITGGCARKPPLLFGNNTRNCFCSKVQF</sequence>
<evidence type="ECO:0000313" key="3">
    <source>
        <dbReference type="EMBL" id="VTJ58147.1"/>
    </source>
</evidence>
<dbReference type="EMBL" id="CABDUW010000095">
    <property type="protein sequence ID" value="VTJ58147.1"/>
    <property type="molecule type" value="Genomic_DNA"/>
</dbReference>
<name>A0A5E4AL58_MARMO</name>
<protein>
    <submittedName>
        <fullName evidence="3">Uncharacterized protein</fullName>
    </submittedName>
</protein>
<accession>A0A5E4AL58</accession>
<dbReference type="Proteomes" id="UP000335636">
    <property type="component" value="Unassembled WGS sequence"/>
</dbReference>
<evidence type="ECO:0000313" key="2">
    <source>
        <dbReference type="EMBL" id="KAF7463885.1"/>
    </source>
</evidence>
<dbReference type="Proteomes" id="UP000662637">
    <property type="component" value="Unassembled WGS sequence"/>
</dbReference>
<organism evidence="3 4">
    <name type="scientific">Marmota monax</name>
    <name type="common">Woodchuck</name>
    <dbReference type="NCBI Taxonomy" id="9995"/>
    <lineage>
        <taxon>Eukaryota</taxon>
        <taxon>Metazoa</taxon>
        <taxon>Chordata</taxon>
        <taxon>Craniata</taxon>
        <taxon>Vertebrata</taxon>
        <taxon>Euteleostomi</taxon>
        <taxon>Mammalia</taxon>
        <taxon>Eutheria</taxon>
        <taxon>Euarchontoglires</taxon>
        <taxon>Glires</taxon>
        <taxon>Rodentia</taxon>
        <taxon>Sciuromorpha</taxon>
        <taxon>Sciuridae</taxon>
        <taxon>Xerinae</taxon>
        <taxon>Marmotini</taxon>
        <taxon>Marmota</taxon>
    </lineage>
</organism>
<keyword evidence="4" id="KW-1185">Reference proteome</keyword>
<reference evidence="2" key="2">
    <citation type="submission" date="2020-08" db="EMBL/GenBank/DDBJ databases">
        <authorList>
            <person name="Shumante A."/>
            <person name="Zimin A.V."/>
            <person name="Puiu D."/>
            <person name="Salzberg S.L."/>
        </authorList>
    </citation>
    <scope>NUCLEOTIDE SEQUENCE</scope>
    <source>
        <strain evidence="2">WC2-LM</strain>
        <tissue evidence="2">Liver</tissue>
    </source>
</reference>
<proteinExistence type="predicted"/>
<dbReference type="EMBL" id="WJEC01008111">
    <property type="protein sequence ID" value="KAF7463885.1"/>
    <property type="molecule type" value="Genomic_DNA"/>
</dbReference>
<feature type="compositionally biased region" description="Polar residues" evidence="1">
    <location>
        <begin position="11"/>
        <end position="26"/>
    </location>
</feature>
<reference evidence="3 4" key="1">
    <citation type="submission" date="2019-04" db="EMBL/GenBank/DDBJ databases">
        <authorList>
            <person name="Alioto T."/>
            <person name="Alioto T."/>
        </authorList>
    </citation>
    <scope>NUCLEOTIDE SEQUENCE [LARGE SCALE GENOMIC DNA]</scope>
</reference>
<evidence type="ECO:0000313" key="4">
    <source>
        <dbReference type="Proteomes" id="UP000335636"/>
    </source>
</evidence>